<organism evidence="3 4">
    <name type="scientific">Exidia glandulosa HHB12029</name>
    <dbReference type="NCBI Taxonomy" id="1314781"/>
    <lineage>
        <taxon>Eukaryota</taxon>
        <taxon>Fungi</taxon>
        <taxon>Dikarya</taxon>
        <taxon>Basidiomycota</taxon>
        <taxon>Agaricomycotina</taxon>
        <taxon>Agaricomycetes</taxon>
        <taxon>Auriculariales</taxon>
        <taxon>Exidiaceae</taxon>
        <taxon>Exidia</taxon>
    </lineage>
</organism>
<feature type="compositionally biased region" description="Pro residues" evidence="1">
    <location>
        <begin position="327"/>
        <end position="339"/>
    </location>
</feature>
<feature type="region of interest" description="Disordered" evidence="1">
    <location>
        <begin position="263"/>
        <end position="300"/>
    </location>
</feature>
<evidence type="ECO:0000313" key="4">
    <source>
        <dbReference type="Proteomes" id="UP000077266"/>
    </source>
</evidence>
<feature type="compositionally biased region" description="Low complexity" evidence="1">
    <location>
        <begin position="87"/>
        <end position="99"/>
    </location>
</feature>
<feature type="compositionally biased region" description="Basic residues" evidence="1">
    <location>
        <begin position="272"/>
        <end position="281"/>
    </location>
</feature>
<dbReference type="AlphaFoldDB" id="A0A165ELJ5"/>
<feature type="region of interest" description="Disordered" evidence="1">
    <location>
        <begin position="319"/>
        <end position="354"/>
    </location>
</feature>
<dbReference type="EMBL" id="KV426132">
    <property type="protein sequence ID" value="KZV87222.1"/>
    <property type="molecule type" value="Genomic_DNA"/>
</dbReference>
<dbReference type="Proteomes" id="UP000077266">
    <property type="component" value="Unassembled WGS sequence"/>
</dbReference>
<evidence type="ECO:0000259" key="2">
    <source>
        <dbReference type="PROSITE" id="PS00028"/>
    </source>
</evidence>
<feature type="compositionally biased region" description="Basic and acidic residues" evidence="1">
    <location>
        <begin position="282"/>
        <end position="300"/>
    </location>
</feature>
<gene>
    <name evidence="3" type="ORF">EXIGLDRAFT_840152</name>
</gene>
<proteinExistence type="predicted"/>
<sequence>MEPRHSLCLWKSCTVSFEGPEDLFAHLWDVHGGDGSCERKHRFACEWQECDTLVVCTGSRHATRLLCAAKNHLLEHAGFRPAPYINTSPPTLNSSAPASAPTPGPPVPRLRPSRPLINTPAVPTSSPSTSHADPKPLPRAHGLPSPSPSTSPIALVPPPSSSFSCRWASCSESATFTDGQTLLDHVLNAHIRRPATLDPSYELIRSLTKDGIEKVYGRVQCAWTRTTGLPCHTKVAVRGKYATHYKEHIIALAKDVGVECTFKPSTQVTPTPKKRPRGRPPKNRDVADSTKTKAKRARPENELVPRVVYVSLSPWQPEPIKLEPTPGLAPAPAVEPPPSSQEEDLGMDMDWSLS</sequence>
<feature type="domain" description="C2H2-type" evidence="2">
    <location>
        <begin position="8"/>
        <end position="31"/>
    </location>
</feature>
<dbReference type="InterPro" id="IPR013087">
    <property type="entry name" value="Znf_C2H2_type"/>
</dbReference>
<accession>A0A165ELJ5</accession>
<evidence type="ECO:0000256" key="1">
    <source>
        <dbReference type="SAM" id="MobiDB-lite"/>
    </source>
</evidence>
<reference evidence="3 4" key="1">
    <citation type="journal article" date="2016" name="Mol. Biol. Evol.">
        <title>Comparative Genomics of Early-Diverging Mushroom-Forming Fungi Provides Insights into the Origins of Lignocellulose Decay Capabilities.</title>
        <authorList>
            <person name="Nagy L.G."/>
            <person name="Riley R."/>
            <person name="Tritt A."/>
            <person name="Adam C."/>
            <person name="Daum C."/>
            <person name="Floudas D."/>
            <person name="Sun H."/>
            <person name="Yadav J.S."/>
            <person name="Pangilinan J."/>
            <person name="Larsson K.H."/>
            <person name="Matsuura K."/>
            <person name="Barry K."/>
            <person name="Labutti K."/>
            <person name="Kuo R."/>
            <person name="Ohm R.A."/>
            <person name="Bhattacharya S.S."/>
            <person name="Shirouzu T."/>
            <person name="Yoshinaga Y."/>
            <person name="Martin F.M."/>
            <person name="Grigoriev I.V."/>
            <person name="Hibbett D.S."/>
        </authorList>
    </citation>
    <scope>NUCLEOTIDE SEQUENCE [LARGE SCALE GENOMIC DNA]</scope>
    <source>
        <strain evidence="3 4">HHB12029</strain>
    </source>
</reference>
<dbReference type="InParanoid" id="A0A165ELJ5"/>
<name>A0A165ELJ5_EXIGL</name>
<feature type="region of interest" description="Disordered" evidence="1">
    <location>
        <begin position="85"/>
        <end position="155"/>
    </location>
</feature>
<protein>
    <recommendedName>
        <fullName evidence="2">C2H2-type domain-containing protein</fullName>
    </recommendedName>
</protein>
<feature type="compositionally biased region" description="Pro residues" evidence="1">
    <location>
        <begin position="145"/>
        <end position="155"/>
    </location>
</feature>
<feature type="compositionally biased region" description="Pro residues" evidence="1">
    <location>
        <begin position="100"/>
        <end position="109"/>
    </location>
</feature>
<keyword evidence="4" id="KW-1185">Reference proteome</keyword>
<dbReference type="PROSITE" id="PS00028">
    <property type="entry name" value="ZINC_FINGER_C2H2_1"/>
    <property type="match status" value="1"/>
</dbReference>
<evidence type="ECO:0000313" key="3">
    <source>
        <dbReference type="EMBL" id="KZV87222.1"/>
    </source>
</evidence>